<dbReference type="HOGENOM" id="CLU_1967058_0_0_5"/>
<dbReference type="Proteomes" id="UP000006833">
    <property type="component" value="Chromosome"/>
</dbReference>
<keyword evidence="2" id="KW-1185">Reference proteome</keyword>
<dbReference type="AlphaFoldDB" id="A8LQR3"/>
<evidence type="ECO:0008006" key="3">
    <source>
        <dbReference type="Google" id="ProtNLM"/>
    </source>
</evidence>
<name>A8LQR3_DINSH</name>
<protein>
    <recommendedName>
        <fullName evidence="3">BrnA antitoxin of type II toxin-antitoxin system</fullName>
    </recommendedName>
</protein>
<sequence>MPDLPPHPLWSDAKGETRAQRLARERLTLHLHGLERDDAWAGRIQALVPDAWQTLEADLPLVEKKTKVTLRLDESVAKFFRAMGPGYQARINRLLATYAQMRIAEVYKLERFARSRDRSLGIELPEE</sequence>
<dbReference type="OrthoDB" id="361944at2"/>
<dbReference type="RefSeq" id="WP_012178861.1">
    <property type="nucleotide sequence ID" value="NC_009952.1"/>
</dbReference>
<evidence type="ECO:0000313" key="2">
    <source>
        <dbReference type="Proteomes" id="UP000006833"/>
    </source>
</evidence>
<dbReference type="InterPro" id="IPR025528">
    <property type="entry name" value="BrnA_antitoxin"/>
</dbReference>
<dbReference type="EMBL" id="CP000830">
    <property type="protein sequence ID" value="ABV93930.1"/>
    <property type="molecule type" value="Genomic_DNA"/>
</dbReference>
<dbReference type="eggNOG" id="COG3514">
    <property type="taxonomic scope" value="Bacteria"/>
</dbReference>
<evidence type="ECO:0000313" key="1">
    <source>
        <dbReference type="EMBL" id="ABV93930.1"/>
    </source>
</evidence>
<dbReference type="KEGG" id="dsh:Dshi_2194"/>
<gene>
    <name evidence="1" type="ordered locus">Dshi_2194</name>
</gene>
<reference evidence="2" key="1">
    <citation type="journal article" date="2010" name="ISME J.">
        <title>The complete genome sequence of the algal symbiont Dinoroseobacter shibae: a hitchhiker's guide to life in the sea.</title>
        <authorList>
            <person name="Wagner-Dobler I."/>
            <person name="Ballhausen B."/>
            <person name="Berger M."/>
            <person name="Brinkhoff T."/>
            <person name="Buchholz I."/>
            <person name="Bunk B."/>
            <person name="Cypionka H."/>
            <person name="Daniel R."/>
            <person name="Drepper T."/>
            <person name="Gerdts G."/>
            <person name="Hahnke S."/>
            <person name="Han C."/>
            <person name="Jahn D."/>
            <person name="Kalhoefer D."/>
            <person name="Kiss H."/>
            <person name="Klenk H.P."/>
            <person name="Kyrpides N."/>
            <person name="Liebl W."/>
            <person name="Liesegang H."/>
            <person name="Meincke L."/>
            <person name="Pati A."/>
            <person name="Petersen J."/>
            <person name="Piekarski T."/>
            <person name="Pommerenke C."/>
            <person name="Pradella S."/>
            <person name="Pukall R."/>
            <person name="Rabus R."/>
            <person name="Stackebrandt E."/>
            <person name="Thole S."/>
            <person name="Thompson L."/>
            <person name="Tielen P."/>
            <person name="Tomasch J."/>
            <person name="von Jan M."/>
            <person name="Wanphrut N."/>
            <person name="Wichels A."/>
            <person name="Zech H."/>
            <person name="Simon M."/>
        </authorList>
    </citation>
    <scope>NUCLEOTIDE SEQUENCE [LARGE SCALE GENOMIC DNA]</scope>
    <source>
        <strain evidence="2">DSM 16493 / NCIMB 14021 / DFL 12</strain>
    </source>
</reference>
<organism evidence="1 2">
    <name type="scientific">Dinoroseobacter shibae (strain DSM 16493 / NCIMB 14021 / DFL 12)</name>
    <dbReference type="NCBI Taxonomy" id="398580"/>
    <lineage>
        <taxon>Bacteria</taxon>
        <taxon>Pseudomonadati</taxon>
        <taxon>Pseudomonadota</taxon>
        <taxon>Alphaproteobacteria</taxon>
        <taxon>Rhodobacterales</taxon>
        <taxon>Roseobacteraceae</taxon>
        <taxon>Dinoroseobacter</taxon>
    </lineage>
</organism>
<proteinExistence type="predicted"/>
<accession>A8LQR3</accession>
<dbReference type="Pfam" id="PF14384">
    <property type="entry name" value="BrnA_antitoxin"/>
    <property type="match status" value="1"/>
</dbReference>